<dbReference type="KEGG" id="vaq:FIV01_14070"/>
<accession>A0A5P9CPC0</accession>
<name>A0A5P9CPC0_9VIBR</name>
<proteinExistence type="predicted"/>
<evidence type="ECO:0000313" key="1">
    <source>
        <dbReference type="EMBL" id="QFT27522.1"/>
    </source>
</evidence>
<gene>
    <name evidence="1" type="ORF">FIV01_14070</name>
</gene>
<sequence>MKRLNLITIGMVAALSGSYVYAGKMISTEEYQALLPQNSSYDINLATNTTVDYHCDIMETEDGSFVLDESTCDQRTINFVNDYPNLVSLEIFGNDSAKDTYVEEHKLWAMAFAHSAMNSMVLMQYGLNKDGGTFNLEQTFTGPDGTQEQFGDYFMRNMGPNYYLSKGLQESSLGDDLPDDNIMCSTDETCDDGVLQVEYPGSAWSELQGVASGGFPALFASMDPKAVLSSNNGPARNILGSAATSAYYNASATGINTGSLEWDQNPEGQANPQNRLHEFIQGSQDPDALAIMLSFMYNRGPYAAKDQPLKDEETFNHCMASQELENDWTCFTKQNDFGTRYIRQIPDVAKQLDESPTKYDERLSWDDISAYFTLLTQYGFYTEEEKSTIESNALPVFDSLKTEDTISYQHDFGKIIEAMITSVELKTFAEQGPIDPSQVMTIYPDEKLQSNALFMAASVEGANVYNDWLTPGHHQSLDLSSDIDSLTYSVGGVDCSDEANAAFQQATDSFDPNSPTQMNIDIRDEQCVFEVVPYEEEPEKPPVEDGYWDSSVAYQECSEPVIYEDEEGGERVYQNQWYSNAGDAPDYQAANDSMSSEWNTGANWLFVDDPKNICN</sequence>
<evidence type="ECO:0000313" key="2">
    <source>
        <dbReference type="Proteomes" id="UP000326936"/>
    </source>
</evidence>
<organism evidence="1 2">
    <name type="scientific">Vibrio aquimaris</name>
    <dbReference type="NCBI Taxonomy" id="2587862"/>
    <lineage>
        <taxon>Bacteria</taxon>
        <taxon>Pseudomonadati</taxon>
        <taxon>Pseudomonadota</taxon>
        <taxon>Gammaproteobacteria</taxon>
        <taxon>Vibrionales</taxon>
        <taxon>Vibrionaceae</taxon>
        <taxon>Vibrio</taxon>
    </lineage>
</organism>
<keyword evidence="2" id="KW-1185">Reference proteome</keyword>
<dbReference type="RefSeq" id="WP_216649450.1">
    <property type="nucleotide sequence ID" value="NZ_CBCSDK010000014.1"/>
</dbReference>
<reference evidence="1 2" key="1">
    <citation type="submission" date="2019-10" db="EMBL/GenBank/DDBJ databases">
        <title>Complete genome sequence of Vibrio sp. strain THAF100, isolated from non-filtered water from the water column of tank 6 of a marine aquarium containing stony-coral fragments. Water maintained at 26 degree C.</title>
        <authorList>
            <person name="Ruckert C."/>
            <person name="Franco A."/>
            <person name="Kalinowski J."/>
            <person name="Glaeser S."/>
        </authorList>
    </citation>
    <scope>NUCLEOTIDE SEQUENCE [LARGE SCALE GENOMIC DNA]</scope>
    <source>
        <strain evidence="1 2">THAF100</strain>
    </source>
</reference>
<dbReference type="AlphaFoldDB" id="A0A5P9CPC0"/>
<dbReference type="EMBL" id="CP045350">
    <property type="protein sequence ID" value="QFT27522.1"/>
    <property type="molecule type" value="Genomic_DNA"/>
</dbReference>
<dbReference type="Proteomes" id="UP000326936">
    <property type="component" value="Chromosome"/>
</dbReference>
<protein>
    <submittedName>
        <fullName evidence="1">Uncharacterized protein</fullName>
    </submittedName>
</protein>